<feature type="transmembrane region" description="Helical" evidence="1">
    <location>
        <begin position="21"/>
        <end position="44"/>
    </location>
</feature>
<dbReference type="Proteomes" id="UP000005707">
    <property type="component" value="Unassembled WGS sequence"/>
</dbReference>
<dbReference type="InParanoid" id="F7PVL1"/>
<evidence type="ECO:0000313" key="3">
    <source>
        <dbReference type="Proteomes" id="UP000005707"/>
    </source>
</evidence>
<gene>
    <name evidence="2" type="ORF">HLPCO_001163</name>
</gene>
<dbReference type="AlphaFoldDB" id="F7PVL1"/>
<keyword evidence="1" id="KW-0812">Transmembrane</keyword>
<keyword evidence="1" id="KW-0472">Membrane</keyword>
<comment type="caution">
    <text evidence="2">The sequence shown here is derived from an EMBL/GenBank/DDBJ whole genome shotgun (WGS) entry which is preliminary data.</text>
</comment>
<dbReference type="InterPro" id="IPR010380">
    <property type="entry name" value="DUF975"/>
</dbReference>
<feature type="transmembrane region" description="Helical" evidence="1">
    <location>
        <begin position="84"/>
        <end position="110"/>
    </location>
</feature>
<dbReference type="PANTHER" id="PTHR40076:SF1">
    <property type="entry name" value="MEMBRANE PROTEIN"/>
    <property type="match status" value="1"/>
</dbReference>
<organism evidence="2 3">
    <name type="scientific">Haloplasma contractile SSD-17B</name>
    <dbReference type="NCBI Taxonomy" id="1033810"/>
    <lineage>
        <taxon>Bacteria</taxon>
        <taxon>Bacillati</taxon>
        <taxon>Mycoplasmatota</taxon>
        <taxon>Mollicutes</taxon>
        <taxon>Haloplasmatales</taxon>
        <taxon>Haloplasmataceae</taxon>
        <taxon>Haloplasma</taxon>
    </lineage>
</organism>
<reference evidence="2 3" key="1">
    <citation type="journal article" date="2011" name="J. Bacteriol.">
        <title>Genome sequence of Haloplasma contractile, an unusual contractile bacterium from a deep-sea anoxic brine lake.</title>
        <authorList>
            <person name="Antunes A."/>
            <person name="Alam I."/>
            <person name="El Dorry H."/>
            <person name="Siam R."/>
            <person name="Robertson A."/>
            <person name="Bajic V.B."/>
            <person name="Stingl U."/>
        </authorList>
    </citation>
    <scope>NUCLEOTIDE SEQUENCE [LARGE SCALE GENOMIC DNA]</scope>
    <source>
        <strain evidence="2 3">SSD-17B</strain>
    </source>
</reference>
<protein>
    <submittedName>
        <fullName evidence="2">Integral membrane protein</fullName>
    </submittedName>
</protein>
<dbReference type="PANTHER" id="PTHR40076">
    <property type="entry name" value="MEMBRANE PROTEIN-RELATED"/>
    <property type="match status" value="1"/>
</dbReference>
<dbReference type="eggNOG" id="COG5523">
    <property type="taxonomic scope" value="Bacteria"/>
</dbReference>
<accession>F7PVL1</accession>
<keyword evidence="1" id="KW-1133">Transmembrane helix</keyword>
<evidence type="ECO:0000313" key="2">
    <source>
        <dbReference type="EMBL" id="ERJ12823.1"/>
    </source>
</evidence>
<dbReference type="Pfam" id="PF06161">
    <property type="entry name" value="DUF975"/>
    <property type="match status" value="1"/>
</dbReference>
<reference evidence="2 3" key="2">
    <citation type="journal article" date="2013" name="PLoS ONE">
        <title>INDIGO - INtegrated Data Warehouse of MIcrobial GenOmes with Examples from the Red Sea Extremophiles.</title>
        <authorList>
            <person name="Alam I."/>
            <person name="Antunes A."/>
            <person name="Kamau A.A."/>
            <person name="Ba Alawi W."/>
            <person name="Kalkatawi M."/>
            <person name="Stingl U."/>
            <person name="Bajic V.B."/>
        </authorList>
    </citation>
    <scope>NUCLEOTIDE SEQUENCE [LARGE SCALE GENOMIC DNA]</scope>
    <source>
        <strain evidence="2 3">SSD-17B</strain>
    </source>
</reference>
<dbReference type="OrthoDB" id="9784844at2"/>
<name>F7PVL1_9MOLU</name>
<feature type="transmembrane region" description="Helical" evidence="1">
    <location>
        <begin position="145"/>
        <end position="169"/>
    </location>
</feature>
<sequence>MNFEVIKQETKDALVGNRMMLFLVLFVNMLIVGALSQIGIGILIEPVFMGGTFLVCTVILKERKVDFNLLFHYFKDLNHAAKLLAVYLLNLLIVFAGLLLFIIPGIIFSYQYSQAVYVMADNPEMKVWEAMKKSKELMVGHKLELFVFYLSFIGHVLLIIITFGLYAIYAVPYIKAACVNYYLHLTNQHIENLALENEEQMLLDERF</sequence>
<evidence type="ECO:0000256" key="1">
    <source>
        <dbReference type="SAM" id="Phobius"/>
    </source>
</evidence>
<dbReference type="EMBL" id="AFNU02000003">
    <property type="protein sequence ID" value="ERJ12823.1"/>
    <property type="molecule type" value="Genomic_DNA"/>
</dbReference>
<proteinExistence type="predicted"/>
<keyword evidence="3" id="KW-1185">Reference proteome</keyword>
<dbReference type="RefSeq" id="WP_008825766.1">
    <property type="nucleotide sequence ID" value="NZ_AFNU02000003.1"/>
</dbReference>